<dbReference type="GO" id="GO:0006265">
    <property type="term" value="P:DNA topological change"/>
    <property type="evidence" value="ECO:0007669"/>
    <property type="project" value="InterPro"/>
</dbReference>
<dbReference type="Proteomes" id="UP000252415">
    <property type="component" value="Unassembled WGS sequence"/>
</dbReference>
<dbReference type="RefSeq" id="WP_114382261.1">
    <property type="nucleotide sequence ID" value="NZ_QPJD01000014.1"/>
</dbReference>
<dbReference type="EMBL" id="QPJD01000014">
    <property type="protein sequence ID" value="RCW43110.1"/>
    <property type="molecule type" value="Genomic_DNA"/>
</dbReference>
<dbReference type="PANTHER" id="PTHR36107:SF1">
    <property type="entry name" value="SMALL, ACID-SOLUBLE SPORE PROTEIN A"/>
    <property type="match status" value="1"/>
</dbReference>
<evidence type="ECO:0000313" key="2">
    <source>
        <dbReference type="EMBL" id="RCW43110.1"/>
    </source>
</evidence>
<name>A0A368VNL1_9BACL</name>
<gene>
    <name evidence="2" type="ORF">DFP97_114175</name>
</gene>
<protein>
    <submittedName>
        <fullName evidence="2">Small acid-soluble spore protein alpha/beta type</fullName>
    </submittedName>
</protein>
<sequence>MSRRSLVVPQAQAALDQMKYEVAQQFGIQWSPDGYNGNMTTRDAGTIGGNITRTLIQIAEQSLGAGARRF</sequence>
<dbReference type="AlphaFoldDB" id="A0A368VNL1"/>
<reference evidence="2 3" key="1">
    <citation type="submission" date="2018-07" db="EMBL/GenBank/DDBJ databases">
        <title>Genomic Encyclopedia of Type Strains, Phase III (KMG-III): the genomes of soil and plant-associated and newly described type strains.</title>
        <authorList>
            <person name="Whitman W."/>
        </authorList>
    </citation>
    <scope>NUCLEOTIDE SEQUENCE [LARGE SCALE GENOMIC DNA]</scope>
    <source>
        <strain evidence="2 3">CECT 7506</strain>
    </source>
</reference>
<dbReference type="Pfam" id="PF00269">
    <property type="entry name" value="SASP"/>
    <property type="match status" value="1"/>
</dbReference>
<proteinExistence type="predicted"/>
<accession>A0A368VNL1</accession>
<dbReference type="PANTHER" id="PTHR36107">
    <property type="entry name" value="SMALL, ACID-SOLUBLE SPORE PROTEIN A"/>
    <property type="match status" value="1"/>
</dbReference>
<comment type="function">
    <text evidence="1">SASP are bound to spore DNA. They are double-stranded DNA-binding proteins that cause DNA to change to an a-like conformation. They protect the DNA backbone from chemical and enzymatic cleavage and are thus involved in dormant spore's high resistance to UV light.</text>
</comment>
<evidence type="ECO:0000313" key="3">
    <source>
        <dbReference type="Proteomes" id="UP000252415"/>
    </source>
</evidence>
<comment type="caution">
    <text evidence="2">The sequence shown here is derived from an EMBL/GenBank/DDBJ whole genome shotgun (WGS) entry which is preliminary data.</text>
</comment>
<dbReference type="OrthoDB" id="2627848at2"/>
<dbReference type="Gene3D" id="6.10.10.80">
    <property type="entry name" value="Small, acid-soluble spore protein, alpha/beta type-like"/>
    <property type="match status" value="1"/>
</dbReference>
<organism evidence="2 3">
    <name type="scientific">Paenibacillus prosopidis</name>
    <dbReference type="NCBI Taxonomy" id="630520"/>
    <lineage>
        <taxon>Bacteria</taxon>
        <taxon>Bacillati</taxon>
        <taxon>Bacillota</taxon>
        <taxon>Bacilli</taxon>
        <taxon>Bacillales</taxon>
        <taxon>Paenibacillaceae</taxon>
        <taxon>Paenibacillus</taxon>
    </lineage>
</organism>
<dbReference type="InterPro" id="IPR038300">
    <property type="entry name" value="SASP_sf_alpha/beta"/>
</dbReference>
<dbReference type="InterPro" id="IPR050847">
    <property type="entry name" value="SASP_DNA-binding"/>
</dbReference>
<dbReference type="GO" id="GO:0003690">
    <property type="term" value="F:double-stranded DNA binding"/>
    <property type="evidence" value="ECO:0007669"/>
    <property type="project" value="InterPro"/>
</dbReference>
<keyword evidence="3" id="KW-1185">Reference proteome</keyword>
<evidence type="ECO:0000256" key="1">
    <source>
        <dbReference type="ARBA" id="ARBA00003863"/>
    </source>
</evidence>
<dbReference type="InterPro" id="IPR001448">
    <property type="entry name" value="SASP_alpha/beta-type"/>
</dbReference>